<accession>A0A5Q5BFD4</accession>
<dbReference type="PANTHER" id="PTHR33164">
    <property type="entry name" value="TRANSCRIPTIONAL REGULATOR, MARR FAMILY"/>
    <property type="match status" value="1"/>
</dbReference>
<reference evidence="3" key="1">
    <citation type="submission" date="2006-06" db="EMBL/GenBank/DDBJ databases">
        <title>Complete sequence of chromosome of Mycobacterium sp. MCS.</title>
        <authorList>
            <consortium name="US DOE Joint Genome Institute"/>
            <person name="Copeland A."/>
            <person name="Lucas S."/>
            <person name="Lapidus A."/>
            <person name="Barry K."/>
            <person name="Detter J.C."/>
            <person name="Glavina del Rio T."/>
            <person name="Hammon N."/>
            <person name="Israni S."/>
            <person name="Dalin E."/>
            <person name="Tice H."/>
            <person name="Pitluck S."/>
            <person name="Martinez M."/>
            <person name="Schmutz J."/>
            <person name="Larimer F."/>
            <person name="Land M."/>
            <person name="Hauser L."/>
            <person name="Kyrpides N."/>
            <person name="Kim E."/>
            <person name="Miller C.D."/>
            <person name="Hughes J.E."/>
            <person name="Anderson A.J."/>
            <person name="Sims R.C."/>
            <person name="Richardson P."/>
        </authorList>
    </citation>
    <scope>NUCLEOTIDE SEQUENCE [LARGE SCALE GENOMIC DNA]</scope>
    <source>
        <strain evidence="3">MCS</strain>
    </source>
</reference>
<dbReference type="GO" id="GO:0006950">
    <property type="term" value="P:response to stress"/>
    <property type="evidence" value="ECO:0007669"/>
    <property type="project" value="TreeGrafter"/>
</dbReference>
<evidence type="ECO:0000313" key="3">
    <source>
        <dbReference type="EMBL" id="ABG06901.1"/>
    </source>
</evidence>
<dbReference type="InterPro" id="IPR036390">
    <property type="entry name" value="WH_DNA-bd_sf"/>
</dbReference>
<sequence>MLQQVADRQTSIDHRADGGHRRAGTRGTFQVTATGRTPSDMPGLDIAELKSWQNYLDAALRLQAKLNHDLNESCRLTLEDVRLLHELAKSASGSVRMGTLAQTLVSTPSRVSRRVDRLEARNLAHRASSDRDGRYVLATITDEGRSLLEKAMEVYGRTVRTHYLDPLSRPQTAAMAENCRRINAALAPQLRAAN</sequence>
<name>A0A5Q5BFD4_MYCSS</name>
<feature type="compositionally biased region" description="Basic and acidic residues" evidence="1">
    <location>
        <begin position="10"/>
        <end position="20"/>
    </location>
</feature>
<dbReference type="SMART" id="SM00347">
    <property type="entry name" value="HTH_MARR"/>
    <property type="match status" value="1"/>
</dbReference>
<dbReference type="PROSITE" id="PS50995">
    <property type="entry name" value="HTH_MARR_2"/>
    <property type="match status" value="1"/>
</dbReference>
<feature type="region of interest" description="Disordered" evidence="1">
    <location>
        <begin position="1"/>
        <end position="39"/>
    </location>
</feature>
<dbReference type="Gene3D" id="1.10.10.10">
    <property type="entry name" value="Winged helix-like DNA-binding domain superfamily/Winged helix DNA-binding domain"/>
    <property type="match status" value="1"/>
</dbReference>
<dbReference type="SUPFAM" id="SSF46785">
    <property type="entry name" value="Winged helix' DNA-binding domain"/>
    <property type="match status" value="1"/>
</dbReference>
<dbReference type="KEGG" id="mmc:Mmcs_0781"/>
<dbReference type="PANTHER" id="PTHR33164:SF43">
    <property type="entry name" value="HTH-TYPE TRANSCRIPTIONAL REPRESSOR YETL"/>
    <property type="match status" value="1"/>
</dbReference>
<feature type="domain" description="HTH marR-type" evidence="2">
    <location>
        <begin position="46"/>
        <end position="184"/>
    </location>
</feature>
<dbReference type="GO" id="GO:0003700">
    <property type="term" value="F:DNA-binding transcription factor activity"/>
    <property type="evidence" value="ECO:0007669"/>
    <property type="project" value="InterPro"/>
</dbReference>
<gene>
    <name evidence="3" type="ordered locus">Mmcs_0781</name>
</gene>
<dbReference type="InterPro" id="IPR000835">
    <property type="entry name" value="HTH_MarR-typ"/>
</dbReference>
<dbReference type="InterPro" id="IPR039422">
    <property type="entry name" value="MarR/SlyA-like"/>
</dbReference>
<dbReference type="InterPro" id="IPR036388">
    <property type="entry name" value="WH-like_DNA-bd_sf"/>
</dbReference>
<organism evidence="3">
    <name type="scientific">Mycobacterium sp. (strain MCS)</name>
    <dbReference type="NCBI Taxonomy" id="164756"/>
    <lineage>
        <taxon>Bacteria</taxon>
        <taxon>Bacillati</taxon>
        <taxon>Actinomycetota</taxon>
        <taxon>Actinomycetes</taxon>
        <taxon>Mycobacteriales</taxon>
        <taxon>Mycobacteriaceae</taxon>
        <taxon>Mycobacterium</taxon>
    </lineage>
</organism>
<protein>
    <submittedName>
        <fullName evidence="3">Transcriptional regulator, MarR family</fullName>
    </submittedName>
</protein>
<dbReference type="AlphaFoldDB" id="A0A5Q5BFD4"/>
<dbReference type="EMBL" id="CP000384">
    <property type="protein sequence ID" value="ABG06901.1"/>
    <property type="molecule type" value="Genomic_DNA"/>
</dbReference>
<feature type="compositionally biased region" description="Polar residues" evidence="1">
    <location>
        <begin position="27"/>
        <end position="37"/>
    </location>
</feature>
<dbReference type="Pfam" id="PF12802">
    <property type="entry name" value="MarR_2"/>
    <property type="match status" value="1"/>
</dbReference>
<evidence type="ECO:0000256" key="1">
    <source>
        <dbReference type="SAM" id="MobiDB-lite"/>
    </source>
</evidence>
<evidence type="ECO:0000259" key="2">
    <source>
        <dbReference type="PROSITE" id="PS50995"/>
    </source>
</evidence>
<proteinExistence type="predicted"/>